<name>A0AAV6X7H0_9LAMI</name>
<dbReference type="SUPFAM" id="SSF51110">
    <property type="entry name" value="alpha-D-mannose-specific plant lectins"/>
    <property type="match status" value="1"/>
</dbReference>
<dbReference type="PROSITE" id="PS50927">
    <property type="entry name" value="BULB_LECTIN"/>
    <property type="match status" value="1"/>
</dbReference>
<dbReference type="InterPro" id="IPR001480">
    <property type="entry name" value="Bulb-type_lectin_dom"/>
</dbReference>
<keyword evidence="3" id="KW-0325">Glycoprotein</keyword>
<evidence type="ECO:0000256" key="2">
    <source>
        <dbReference type="ARBA" id="ARBA00023157"/>
    </source>
</evidence>
<evidence type="ECO:0000256" key="1">
    <source>
        <dbReference type="ARBA" id="ARBA00022729"/>
    </source>
</evidence>
<keyword evidence="2" id="KW-1015">Disulfide bond</keyword>
<dbReference type="Gene3D" id="3.50.4.10">
    <property type="entry name" value="Hepatocyte Growth Factor"/>
    <property type="match status" value="1"/>
</dbReference>
<gene>
    <name evidence="8" type="ORF">BUALT_Bualt09G0007400</name>
</gene>
<reference evidence="8" key="1">
    <citation type="submission" date="2019-10" db="EMBL/GenBank/DDBJ databases">
        <authorList>
            <person name="Zhang R."/>
            <person name="Pan Y."/>
            <person name="Wang J."/>
            <person name="Ma R."/>
            <person name="Yu S."/>
        </authorList>
    </citation>
    <scope>NUCLEOTIDE SEQUENCE</scope>
    <source>
        <strain evidence="8">LA-IB0</strain>
        <tissue evidence="8">Leaf</tissue>
    </source>
</reference>
<dbReference type="CDD" id="cd01098">
    <property type="entry name" value="PAN_AP_plant"/>
    <property type="match status" value="1"/>
</dbReference>
<dbReference type="Pfam" id="PF00954">
    <property type="entry name" value="S_locus_glycop"/>
    <property type="match status" value="1"/>
</dbReference>
<dbReference type="Gene3D" id="2.90.10.10">
    <property type="entry name" value="Bulb-type lectin domain"/>
    <property type="match status" value="1"/>
</dbReference>
<feature type="region of interest" description="Disordered" evidence="4">
    <location>
        <begin position="532"/>
        <end position="553"/>
    </location>
</feature>
<proteinExistence type="predicted"/>
<dbReference type="InterPro" id="IPR000858">
    <property type="entry name" value="S_locus_glycoprot_dom"/>
</dbReference>
<dbReference type="Pfam" id="PF08276">
    <property type="entry name" value="PAN_2"/>
    <property type="match status" value="1"/>
</dbReference>
<dbReference type="PROSITE" id="PS50948">
    <property type="entry name" value="PAN"/>
    <property type="match status" value="1"/>
</dbReference>
<feature type="compositionally biased region" description="Low complexity" evidence="4">
    <location>
        <begin position="532"/>
        <end position="541"/>
    </location>
</feature>
<dbReference type="FunFam" id="2.90.10.10:FF:000004">
    <property type="entry name" value="G-type lectin S-receptor-like serine/threonine-protein kinase"/>
    <property type="match status" value="1"/>
</dbReference>
<protein>
    <submittedName>
        <fullName evidence="8">Uncharacterized protein</fullName>
    </submittedName>
</protein>
<evidence type="ECO:0000256" key="3">
    <source>
        <dbReference type="ARBA" id="ARBA00023180"/>
    </source>
</evidence>
<dbReference type="Pfam" id="PF01453">
    <property type="entry name" value="B_lectin"/>
    <property type="match status" value="1"/>
</dbReference>
<dbReference type="Gene3D" id="1.10.510.10">
    <property type="entry name" value="Transferase(Phosphotransferase) domain 1"/>
    <property type="match status" value="1"/>
</dbReference>
<evidence type="ECO:0000313" key="9">
    <source>
        <dbReference type="Proteomes" id="UP000826271"/>
    </source>
</evidence>
<feature type="domain" description="Bulb-type lectin" evidence="6">
    <location>
        <begin position="32"/>
        <end position="155"/>
    </location>
</feature>
<keyword evidence="9" id="KW-1185">Reference proteome</keyword>
<accession>A0AAV6X7H0</accession>
<feature type="domain" description="Apple" evidence="7">
    <location>
        <begin position="349"/>
        <end position="428"/>
    </location>
</feature>
<dbReference type="CDD" id="cd00028">
    <property type="entry name" value="B_lectin"/>
    <property type="match status" value="1"/>
</dbReference>
<feature type="chain" id="PRO_5043787132" evidence="5">
    <location>
        <begin position="30"/>
        <end position="553"/>
    </location>
</feature>
<dbReference type="SMART" id="SM00108">
    <property type="entry name" value="B_lectin"/>
    <property type="match status" value="1"/>
</dbReference>
<evidence type="ECO:0000256" key="4">
    <source>
        <dbReference type="SAM" id="MobiDB-lite"/>
    </source>
</evidence>
<feature type="signal peptide" evidence="5">
    <location>
        <begin position="1"/>
        <end position="29"/>
    </location>
</feature>
<dbReference type="PANTHER" id="PTHR32444">
    <property type="entry name" value="BULB-TYPE LECTIN DOMAIN-CONTAINING PROTEIN"/>
    <property type="match status" value="1"/>
</dbReference>
<evidence type="ECO:0000313" key="8">
    <source>
        <dbReference type="EMBL" id="KAG8375902.1"/>
    </source>
</evidence>
<dbReference type="InterPro" id="IPR003609">
    <property type="entry name" value="Pan_app"/>
</dbReference>
<evidence type="ECO:0000256" key="5">
    <source>
        <dbReference type="SAM" id="SignalP"/>
    </source>
</evidence>
<sequence length="553" mass="62548">MMSRQSCDFCSCILLIIFIPLISFQSISASTSDTINTTQSIRDGQTLVSSGSGRFELGFFSPGNSRNRYVGMWYRHITVLTYVWVANRDSPLTDTSGVLRVIHPGILVLVNGTNGTIVWSSNTSTPLHNPVAQLLNSGNLVVRDTNNDRPENFVWQSFDYPTDTYLPGMNLGWNLVTQKETYLSSWRSNDDPGTGDFSFRLDPTGYPQILVKRGQAVQSRIGPWNGILFPGPPNAREENTYRLTFEMDAEKVYYKSDLIDESYISKYVMNQSGISQRWNWVDRTQGWIIYFNMPADLCDTYRLCGVYGRCDAGSSPPCQCLDKFVPRDPDGWIRADPSSGCLRRTNLSCKGDGFIRYSGIKLPDARTSWHNASMTLQECREECLRNCSCMAYTQLDIRRRSGCLIWYDDLVDIRTLSRDGQDIYIRMASSESGEYNSRSHENDSELPFFELAAWILHREGRSLELVDASIDEEFYSWEVLRSIQVGLLCVQQKPEDRPNMSSVVLMLGNNGEILEAKQPGFFTQRDVLVGQSSSSTKPASSANEVTITMPEPR</sequence>
<dbReference type="EMBL" id="WHWC01000009">
    <property type="protein sequence ID" value="KAG8375902.1"/>
    <property type="molecule type" value="Genomic_DNA"/>
</dbReference>
<evidence type="ECO:0000259" key="6">
    <source>
        <dbReference type="PROSITE" id="PS50927"/>
    </source>
</evidence>
<dbReference type="InterPro" id="IPR036426">
    <property type="entry name" value="Bulb-type_lectin_dom_sf"/>
</dbReference>
<keyword evidence="1 5" id="KW-0732">Signal</keyword>
<dbReference type="AlphaFoldDB" id="A0AAV6X7H0"/>
<organism evidence="8 9">
    <name type="scientific">Buddleja alternifolia</name>
    <dbReference type="NCBI Taxonomy" id="168488"/>
    <lineage>
        <taxon>Eukaryota</taxon>
        <taxon>Viridiplantae</taxon>
        <taxon>Streptophyta</taxon>
        <taxon>Embryophyta</taxon>
        <taxon>Tracheophyta</taxon>
        <taxon>Spermatophyta</taxon>
        <taxon>Magnoliopsida</taxon>
        <taxon>eudicotyledons</taxon>
        <taxon>Gunneridae</taxon>
        <taxon>Pentapetalae</taxon>
        <taxon>asterids</taxon>
        <taxon>lamiids</taxon>
        <taxon>Lamiales</taxon>
        <taxon>Scrophulariaceae</taxon>
        <taxon>Buddlejeae</taxon>
        <taxon>Buddleja</taxon>
    </lineage>
</organism>
<dbReference type="SMART" id="SM00473">
    <property type="entry name" value="PAN_AP"/>
    <property type="match status" value="1"/>
</dbReference>
<dbReference type="PANTHER" id="PTHR32444:SF183">
    <property type="entry name" value="APPLE DOMAIN-CONTAINING PROTEIN"/>
    <property type="match status" value="1"/>
</dbReference>
<dbReference type="GO" id="GO:0048544">
    <property type="term" value="P:recognition of pollen"/>
    <property type="evidence" value="ECO:0007669"/>
    <property type="project" value="InterPro"/>
</dbReference>
<evidence type="ECO:0000259" key="7">
    <source>
        <dbReference type="PROSITE" id="PS50948"/>
    </source>
</evidence>
<dbReference type="Proteomes" id="UP000826271">
    <property type="component" value="Unassembled WGS sequence"/>
</dbReference>
<comment type="caution">
    <text evidence="8">The sequence shown here is derived from an EMBL/GenBank/DDBJ whole genome shotgun (WGS) entry which is preliminary data.</text>
</comment>